<evidence type="ECO:0000313" key="4">
    <source>
        <dbReference type="Proteomes" id="UP001438707"/>
    </source>
</evidence>
<keyword evidence="1" id="KW-1015">Disulfide bond</keyword>
<dbReference type="PANTHER" id="PTHR46115">
    <property type="entry name" value="THIOREDOXIN-LIKE PROTEIN 1"/>
    <property type="match status" value="1"/>
</dbReference>
<dbReference type="SUPFAM" id="SSF52833">
    <property type="entry name" value="Thioredoxin-like"/>
    <property type="match status" value="1"/>
</dbReference>
<dbReference type="Gene3D" id="3.40.30.10">
    <property type="entry name" value="Glutaredoxin"/>
    <property type="match status" value="1"/>
</dbReference>
<dbReference type="CDD" id="cd02947">
    <property type="entry name" value="TRX_family"/>
    <property type="match status" value="1"/>
</dbReference>
<organism evidence="3 4">
    <name type="scientific">Apatococcus lobatus</name>
    <dbReference type="NCBI Taxonomy" id="904363"/>
    <lineage>
        <taxon>Eukaryota</taxon>
        <taxon>Viridiplantae</taxon>
        <taxon>Chlorophyta</taxon>
        <taxon>core chlorophytes</taxon>
        <taxon>Trebouxiophyceae</taxon>
        <taxon>Chlorellales</taxon>
        <taxon>Chlorellaceae</taxon>
        <taxon>Apatococcus</taxon>
    </lineage>
</organism>
<evidence type="ECO:0000259" key="2">
    <source>
        <dbReference type="PROSITE" id="PS51352"/>
    </source>
</evidence>
<protein>
    <recommendedName>
        <fullName evidence="2">Thioredoxin domain-containing protein</fullName>
    </recommendedName>
</protein>
<gene>
    <name evidence="3" type="ORF">WJX74_004291</name>
</gene>
<dbReference type="FunFam" id="3.40.30.10:FF:000245">
    <property type="entry name" value="Thioredoxin"/>
    <property type="match status" value="1"/>
</dbReference>
<dbReference type="InterPro" id="IPR036249">
    <property type="entry name" value="Thioredoxin-like_sf"/>
</dbReference>
<dbReference type="Proteomes" id="UP001438707">
    <property type="component" value="Unassembled WGS sequence"/>
</dbReference>
<proteinExistence type="predicted"/>
<dbReference type="EMBL" id="JALJOS010000004">
    <property type="protein sequence ID" value="KAK9840157.1"/>
    <property type="molecule type" value="Genomic_DNA"/>
</dbReference>
<dbReference type="Pfam" id="PF00085">
    <property type="entry name" value="Thioredoxin"/>
    <property type="match status" value="1"/>
</dbReference>
<name>A0AAW1S2T9_9CHLO</name>
<accession>A0AAW1S2T9</accession>
<evidence type="ECO:0000313" key="3">
    <source>
        <dbReference type="EMBL" id="KAK9840157.1"/>
    </source>
</evidence>
<keyword evidence="4" id="KW-1185">Reference proteome</keyword>
<comment type="caution">
    <text evidence="3">The sequence shown here is derived from an EMBL/GenBank/DDBJ whole genome shotgun (WGS) entry which is preliminary data.</text>
</comment>
<evidence type="ECO:0000256" key="1">
    <source>
        <dbReference type="ARBA" id="ARBA00023157"/>
    </source>
</evidence>
<sequence length="122" mass="13384">MDGRVHVISSKSQFDGLLQDAASKAQTVAVDFSATWCQPCKMMAPVFRNLAEQYPDVVFLKVEVDMNEALAAEYAVTAMPTFAIIQEGQRVGEVIGADKNKLTDLIARWSSHGQQAQQPARV</sequence>
<dbReference type="AlphaFoldDB" id="A0AAW1S2T9"/>
<feature type="domain" description="Thioredoxin" evidence="2">
    <location>
        <begin position="1"/>
        <end position="122"/>
    </location>
</feature>
<dbReference type="PROSITE" id="PS51352">
    <property type="entry name" value="THIOREDOXIN_2"/>
    <property type="match status" value="1"/>
</dbReference>
<dbReference type="PRINTS" id="PR00421">
    <property type="entry name" value="THIOREDOXIN"/>
</dbReference>
<reference evidence="3 4" key="1">
    <citation type="journal article" date="2024" name="Nat. Commun.">
        <title>Phylogenomics reveals the evolutionary origins of lichenization in chlorophyte algae.</title>
        <authorList>
            <person name="Puginier C."/>
            <person name="Libourel C."/>
            <person name="Otte J."/>
            <person name="Skaloud P."/>
            <person name="Haon M."/>
            <person name="Grisel S."/>
            <person name="Petersen M."/>
            <person name="Berrin J.G."/>
            <person name="Delaux P.M."/>
            <person name="Dal Grande F."/>
            <person name="Keller J."/>
        </authorList>
    </citation>
    <scope>NUCLEOTIDE SEQUENCE [LARGE SCALE GENOMIC DNA]</scope>
    <source>
        <strain evidence="3 4">SAG 2145</strain>
    </source>
</reference>
<dbReference type="InterPro" id="IPR013766">
    <property type="entry name" value="Thioredoxin_domain"/>
</dbReference>